<keyword evidence="3" id="KW-1185">Reference proteome</keyword>
<evidence type="ECO:0000256" key="1">
    <source>
        <dbReference type="SAM" id="Coils"/>
    </source>
</evidence>
<dbReference type="Gene3D" id="3.30.565.10">
    <property type="entry name" value="Histidine kinase-like ATPase, C-terminal domain"/>
    <property type="match status" value="1"/>
</dbReference>
<sequence>MEPPTLPRSRKEADAQLKKLIRKRRALRGQKDKFTGEQLGGALKLLSEHLYSNPTHFILELIQNADDNDYSAAINQNLLPSFSLSLKSLVDADGQKFYDLETGCNENGFSIDQIDALCCIGKSTKKSKKDVHSGYVGEKGIGFKSVFKVASVVHISSGFYHFKLNKTGDMLGVMLPLPSRVIKQKYDTETTRMTLRIGDRQYHGKIAKDLRKMKSEVLLFLRRLRHIIVQVGTEEVEYQATYRSHDEELQGEVRSVVIRKSSTESKKETKYIIVRRAVGEMPSESQRNNIHQSEVTLAFPVKDDGSPIAHEQQTFTFLPIGNYGFRFLIQSDFVLLADRERLPEGNAWNNKLLEAVINAFGDAVERFNKIGNPIQYSWPQYLERTPSRDVFWDSLDAKLINCLKSSRILRSRLGCFQVPETLIFIPPDFCINNAPLIDCPKQRAGHLAAEYTPQNSLPLGLARLGVTTMNEERFISNFCDWVSREKPDLSSKSTEWHGKISAILVAAGQCKARLRNLPLLPTTNGSFVAASTANLYLASREVAWSAPRGLELVLVDPEARDDHRRETLFQRLGVDELWKRNICEWIVRDHRTKHKRDDRRSLDYLVEEMVYLFLHRHLLVGLSDARDLKSIWVQADDDLSPTRARYVY</sequence>
<dbReference type="SUPFAM" id="SSF55874">
    <property type="entry name" value="ATPase domain of HSP90 chaperone/DNA topoisomerase II/histidine kinase"/>
    <property type="match status" value="1"/>
</dbReference>
<evidence type="ECO:0000313" key="3">
    <source>
        <dbReference type="Proteomes" id="UP000020467"/>
    </source>
</evidence>
<dbReference type="KEGG" id="cfj:CFIO01_06881"/>
<dbReference type="OrthoDB" id="1262810at2759"/>
<keyword evidence="1" id="KW-0175">Coiled coil</keyword>
<feature type="coiled-coil region" evidence="1">
    <location>
        <begin position="10"/>
        <end position="37"/>
    </location>
</feature>
<gene>
    <name evidence="2" type="ORF">CFIO01_06881</name>
</gene>
<proteinExistence type="predicted"/>
<dbReference type="InterPro" id="IPR052957">
    <property type="entry name" value="Auxin_embryo_med"/>
</dbReference>
<accession>A0A010RA43</accession>
<comment type="caution">
    <text evidence="2">The sequence shown here is derived from an EMBL/GenBank/DDBJ whole genome shotgun (WGS) entry which is preliminary data.</text>
</comment>
<dbReference type="Proteomes" id="UP000020467">
    <property type="component" value="Unassembled WGS sequence"/>
</dbReference>
<dbReference type="AlphaFoldDB" id="A0A010RA43"/>
<organism evidence="2 3">
    <name type="scientific">Colletotrichum fioriniae PJ7</name>
    <dbReference type="NCBI Taxonomy" id="1445577"/>
    <lineage>
        <taxon>Eukaryota</taxon>
        <taxon>Fungi</taxon>
        <taxon>Dikarya</taxon>
        <taxon>Ascomycota</taxon>
        <taxon>Pezizomycotina</taxon>
        <taxon>Sordariomycetes</taxon>
        <taxon>Hypocreomycetidae</taxon>
        <taxon>Glomerellales</taxon>
        <taxon>Glomerellaceae</taxon>
        <taxon>Colletotrichum</taxon>
        <taxon>Colletotrichum acutatum species complex</taxon>
    </lineage>
</organism>
<evidence type="ECO:0000313" key="2">
    <source>
        <dbReference type="EMBL" id="EXF85575.1"/>
    </source>
</evidence>
<protein>
    <submittedName>
        <fullName evidence="2">Uncharacterized protein</fullName>
    </submittedName>
</protein>
<dbReference type="eggNOG" id="ENOG502QQIR">
    <property type="taxonomic scope" value="Eukaryota"/>
</dbReference>
<dbReference type="InterPro" id="IPR036890">
    <property type="entry name" value="HATPase_C_sf"/>
</dbReference>
<dbReference type="PANTHER" id="PTHR32387:SF0">
    <property type="entry name" value="PROTEIN NO VEIN"/>
    <property type="match status" value="1"/>
</dbReference>
<dbReference type="EMBL" id="JARH01000085">
    <property type="protein sequence ID" value="EXF85575.1"/>
    <property type="molecule type" value="Genomic_DNA"/>
</dbReference>
<name>A0A010RA43_9PEZI</name>
<dbReference type="HOGENOM" id="CLU_000570_4_1_1"/>
<dbReference type="PANTHER" id="PTHR32387">
    <property type="entry name" value="WU:FJ29H11"/>
    <property type="match status" value="1"/>
</dbReference>
<reference evidence="2 3" key="1">
    <citation type="submission" date="2014-02" db="EMBL/GenBank/DDBJ databases">
        <title>The genome sequence of Colletotrichum fioriniae PJ7.</title>
        <authorList>
            <person name="Baroncelli R."/>
            <person name="Thon M.R."/>
        </authorList>
    </citation>
    <scope>NUCLEOTIDE SEQUENCE [LARGE SCALE GENOMIC DNA]</scope>
    <source>
        <strain evidence="2 3">PJ7</strain>
    </source>
</reference>